<dbReference type="InterPro" id="IPR021858">
    <property type="entry name" value="Fun_TF"/>
</dbReference>
<comment type="caution">
    <text evidence="1">The sequence shown here is derived from an EMBL/GenBank/DDBJ whole genome shotgun (WGS) entry which is preliminary data.</text>
</comment>
<organism evidence="1 2">
    <name type="scientific">Didymosphaeria variabile</name>
    <dbReference type="NCBI Taxonomy" id="1932322"/>
    <lineage>
        <taxon>Eukaryota</taxon>
        <taxon>Fungi</taxon>
        <taxon>Dikarya</taxon>
        <taxon>Ascomycota</taxon>
        <taxon>Pezizomycotina</taxon>
        <taxon>Dothideomycetes</taxon>
        <taxon>Pleosporomycetidae</taxon>
        <taxon>Pleosporales</taxon>
        <taxon>Massarineae</taxon>
        <taxon>Didymosphaeriaceae</taxon>
        <taxon>Didymosphaeria</taxon>
    </lineage>
</organism>
<dbReference type="InterPro" id="IPR053178">
    <property type="entry name" value="Osmoadaptation_assoc"/>
</dbReference>
<gene>
    <name evidence="1" type="ORF">N0V89_001415</name>
</gene>
<dbReference type="Pfam" id="PF11951">
    <property type="entry name" value="Fungal_trans_2"/>
    <property type="match status" value="1"/>
</dbReference>
<dbReference type="RefSeq" id="XP_056077050.1">
    <property type="nucleotide sequence ID" value="XM_056210228.1"/>
</dbReference>
<dbReference type="GeneID" id="80904945"/>
<dbReference type="PANTHER" id="PTHR38111">
    <property type="entry name" value="ZN(2)-C6 FUNGAL-TYPE DOMAIN-CONTAINING PROTEIN-RELATED"/>
    <property type="match status" value="1"/>
</dbReference>
<dbReference type="EMBL" id="JAPEUX010000001">
    <property type="protein sequence ID" value="KAJ4360848.1"/>
    <property type="molecule type" value="Genomic_DNA"/>
</dbReference>
<keyword evidence="2" id="KW-1185">Reference proteome</keyword>
<dbReference type="PANTHER" id="PTHR38111:SF2">
    <property type="entry name" value="FINGER DOMAIN PROTEIN, PUTATIVE (AFU_ORTHOLOGUE AFUA_1G01560)-RELATED"/>
    <property type="match status" value="1"/>
</dbReference>
<reference evidence="1" key="1">
    <citation type="submission" date="2022-10" db="EMBL/GenBank/DDBJ databases">
        <title>Tapping the CABI collections for fungal endophytes: first genome assemblies for Collariella, Neodidymelliopsis, Ascochyta clinopodiicola, Didymella pomorum, Didymosphaeria variabile, Neocosmospora piperis and Neocucurbitaria cava.</title>
        <authorList>
            <person name="Hill R."/>
        </authorList>
    </citation>
    <scope>NUCLEOTIDE SEQUENCE</scope>
    <source>
        <strain evidence="1">IMI 356815</strain>
    </source>
</reference>
<sequence>MRGGCVEVACDLVQRVGLNGDVLDPGLDLLRNAILSLSAAFYGNQHRQRVITNRGYKTYGKVLGQLNAHLAQPELQSANETIMAAVTCMILEIFVPTGPNNFFKHVQGVEAILAARGPPTSPLGADPAMLSGVRILCIVGALVQRRPSIWARDEWRYVPPLHTDEGSLIRHEILLVMADCTVLREGLKTSSWKEATGEDRCRTVARARKFLNQLDGLYLRWSQYNVSMLNEEVIPGPKEPAIANHASATTYMLYNAALICVVRILSAYSPSSESLSLQSLKMAAALRIVRCLELKAYDKREGSGESNTIGFVATKVAWETLGGFNSPAGRRLSRVVKASANGVFAVGAWDEPEELLELTASSYATGKIQRIVPLVQEQTTMASSNYKVIELINVGGKNTMMDPVPSQLPSETP</sequence>
<evidence type="ECO:0000313" key="1">
    <source>
        <dbReference type="EMBL" id="KAJ4360848.1"/>
    </source>
</evidence>
<dbReference type="Proteomes" id="UP001140513">
    <property type="component" value="Unassembled WGS sequence"/>
</dbReference>
<protein>
    <recommendedName>
        <fullName evidence="3">Transcription factor domain-containing protein</fullName>
    </recommendedName>
</protein>
<evidence type="ECO:0000313" key="2">
    <source>
        <dbReference type="Proteomes" id="UP001140513"/>
    </source>
</evidence>
<accession>A0A9W8XX48</accession>
<evidence type="ECO:0008006" key="3">
    <source>
        <dbReference type="Google" id="ProtNLM"/>
    </source>
</evidence>
<dbReference type="AlphaFoldDB" id="A0A9W8XX48"/>
<name>A0A9W8XX48_9PLEO</name>
<proteinExistence type="predicted"/>
<dbReference type="OrthoDB" id="5126878at2759"/>